<keyword evidence="2" id="KW-0346">Stress response</keyword>
<sequence>MSDMGPVWLGMFQDSHIAENSMAYFLCAGYPRDAAEKMGASLNTFIFAQDGENFLMTVVSPAAKRVNILCFNLGQKTEITRKHGTSITSLFEWHDEERKLSAFFCPEDGDPFEMHFSFNETYQTIHRYRKAGPVESRTIMHRLA</sequence>
<dbReference type="Gene3D" id="2.40.128.20">
    <property type="match status" value="1"/>
</dbReference>
<gene>
    <name evidence="4" type="primary">RvY_04033</name>
    <name evidence="4" type="synonym">RvY_04033.1</name>
    <name evidence="4" type="ORF">RvY_04033-1</name>
</gene>
<protein>
    <submittedName>
        <fullName evidence="4">Uncharacterized protein</fullName>
    </submittedName>
</protein>
<evidence type="ECO:0000313" key="5">
    <source>
        <dbReference type="Proteomes" id="UP000186922"/>
    </source>
</evidence>
<dbReference type="Proteomes" id="UP000186922">
    <property type="component" value="Unassembled WGS sequence"/>
</dbReference>
<keyword evidence="5" id="KW-1185">Reference proteome</keyword>
<comment type="caution">
    <text evidence="4">The sequence shown here is derived from an EMBL/GenBank/DDBJ whole genome shotgun (WGS) entry which is preliminary data.</text>
</comment>
<reference evidence="4 5" key="1">
    <citation type="journal article" date="2016" name="Nat. Commun.">
        <title>Extremotolerant tardigrade genome and improved radiotolerance of human cultured cells by tardigrade-unique protein.</title>
        <authorList>
            <person name="Hashimoto T."/>
            <person name="Horikawa D.D."/>
            <person name="Saito Y."/>
            <person name="Kuwahara H."/>
            <person name="Kozuka-Hata H."/>
            <person name="Shin-I T."/>
            <person name="Minakuchi Y."/>
            <person name="Ohishi K."/>
            <person name="Motoyama A."/>
            <person name="Aizu T."/>
            <person name="Enomoto A."/>
            <person name="Kondo K."/>
            <person name="Tanaka S."/>
            <person name="Hara Y."/>
            <person name="Koshikawa S."/>
            <person name="Sagara H."/>
            <person name="Miura T."/>
            <person name="Yokobori S."/>
            <person name="Miyagawa K."/>
            <person name="Suzuki Y."/>
            <person name="Kubo T."/>
            <person name="Oyama M."/>
            <person name="Kohara Y."/>
            <person name="Fujiyama A."/>
            <person name="Arakawa K."/>
            <person name="Katayama T."/>
            <person name="Toyoda A."/>
            <person name="Kunieda T."/>
        </authorList>
    </citation>
    <scope>NUCLEOTIDE SEQUENCE [LARGE SCALE GENOMIC DNA]</scope>
    <source>
        <strain evidence="4 5">YOKOZUNA-1</strain>
    </source>
</reference>
<dbReference type="AlphaFoldDB" id="A0A1D1UTQ3"/>
<evidence type="ECO:0000256" key="1">
    <source>
        <dbReference type="ARBA" id="ARBA00006119"/>
    </source>
</evidence>
<evidence type="ECO:0000256" key="3">
    <source>
        <dbReference type="ARBA" id="ARBA00045493"/>
    </source>
</evidence>
<comment type="function">
    <text evidence="3">Secreted heat soluble protein acting as a molecular shield in water-deficient condition. Tardigrade-specific intrinsically disordered proteins (TDPs) are essential for desiccation tolerance by forming non-crystalline amorphous solids upon desiccation, and this vitrified state mirrors their protective capabilities.</text>
</comment>
<evidence type="ECO:0000256" key="2">
    <source>
        <dbReference type="ARBA" id="ARBA00023016"/>
    </source>
</evidence>
<name>A0A1D1UTQ3_RAMVA</name>
<dbReference type="InterPro" id="IPR012674">
    <property type="entry name" value="Calycin"/>
</dbReference>
<accession>A0A1D1UTQ3</accession>
<comment type="similarity">
    <text evidence="1">Belongs to the Secretory-abundant heat soluble protein (SAHS) family.</text>
</comment>
<organism evidence="4 5">
    <name type="scientific">Ramazzottius varieornatus</name>
    <name type="common">Water bear</name>
    <name type="synonym">Tardigrade</name>
    <dbReference type="NCBI Taxonomy" id="947166"/>
    <lineage>
        <taxon>Eukaryota</taxon>
        <taxon>Metazoa</taxon>
        <taxon>Ecdysozoa</taxon>
        <taxon>Tardigrada</taxon>
        <taxon>Eutardigrada</taxon>
        <taxon>Parachela</taxon>
        <taxon>Hypsibioidea</taxon>
        <taxon>Ramazzottiidae</taxon>
        <taxon>Ramazzottius</taxon>
    </lineage>
</organism>
<dbReference type="SUPFAM" id="SSF50814">
    <property type="entry name" value="Lipocalins"/>
    <property type="match status" value="1"/>
</dbReference>
<dbReference type="EMBL" id="BDGG01000002">
    <property type="protein sequence ID" value="GAU91855.1"/>
    <property type="molecule type" value="Genomic_DNA"/>
</dbReference>
<proteinExistence type="inferred from homology"/>
<evidence type="ECO:0000313" key="4">
    <source>
        <dbReference type="EMBL" id="GAU91855.1"/>
    </source>
</evidence>